<dbReference type="AlphaFoldDB" id="A0A1B1MDE0"/>
<dbReference type="PATRIC" id="fig|1915.4.peg.4733"/>
<dbReference type="RefSeq" id="WP_225988359.1">
    <property type="nucleotide sequence ID" value="NZ_CP016438.1"/>
</dbReference>
<keyword evidence="2" id="KW-1185">Reference proteome</keyword>
<gene>
    <name evidence="1" type="ORF">SLINC_4283</name>
</gene>
<dbReference type="KEGG" id="sls:SLINC_4283"/>
<sequence length="424" mass="43060">MGLVMGTAAALPGADAWAAGPPSPYAFAADAPSVEGSLSTADAERLAQGATYRSSLPVEGAFYYRLELDATSTAYVAVTAVPPPGTTVSATEGMRVSVQDGNSHSCSIDTVSIGTDRSPRPLTALGARDASRAGARCEKAGVYYVVVERIHREESAPDDWDLEIATVSEPRLDQAGETNAPEVWDSASPAPVTGEARRRPGGLGFATAASVGQGAWRDDLLPGETLFYAVPVDWGQQLHATAELSSSGGGDGVVARALTLSLYNPVRGYVDGGGALYDGRQREAGLRALPPVAHPNRYAVADRVSGMRFAGSYYLVVHLSEQVADKFGDGPFGMTLRVRVSGVPKNGPGYAGESDPRGVFAVTGRGGGTVAGGDAVGGDGGGAAGGGDTAMKLLAVGGLGGGTVLLAVLGVWVGVGRRRVGAGG</sequence>
<accession>A0A1B1MDE0</accession>
<evidence type="ECO:0000313" key="1">
    <source>
        <dbReference type="EMBL" id="ANS66507.1"/>
    </source>
</evidence>
<dbReference type="Proteomes" id="UP000092598">
    <property type="component" value="Chromosome"/>
</dbReference>
<organism evidence="1 2">
    <name type="scientific">Streptomyces lincolnensis</name>
    <dbReference type="NCBI Taxonomy" id="1915"/>
    <lineage>
        <taxon>Bacteria</taxon>
        <taxon>Bacillati</taxon>
        <taxon>Actinomycetota</taxon>
        <taxon>Actinomycetes</taxon>
        <taxon>Kitasatosporales</taxon>
        <taxon>Streptomycetaceae</taxon>
        <taxon>Streptomyces</taxon>
    </lineage>
</organism>
<name>A0A1B1MDE0_STRLN</name>
<dbReference type="EMBL" id="CP016438">
    <property type="protein sequence ID" value="ANS66507.1"/>
    <property type="molecule type" value="Genomic_DNA"/>
</dbReference>
<dbReference type="STRING" id="1915.SLINC_4283"/>
<protein>
    <submittedName>
        <fullName evidence="1">Uncharacterized protein</fullName>
    </submittedName>
</protein>
<evidence type="ECO:0000313" key="2">
    <source>
        <dbReference type="Proteomes" id="UP000092598"/>
    </source>
</evidence>
<proteinExistence type="predicted"/>
<reference evidence="1 2" key="1">
    <citation type="submission" date="2016-07" db="EMBL/GenBank/DDBJ databases">
        <title>Enhancement of antibiotic productionsby engineered nitrateutilization in actinobacteria.</title>
        <authorList>
            <person name="Meng S.C."/>
        </authorList>
    </citation>
    <scope>NUCLEOTIDE SEQUENCE [LARGE SCALE GENOMIC DNA]</scope>
    <source>
        <strain evidence="1 2">NRRL 2936</strain>
    </source>
</reference>